<evidence type="ECO:0000256" key="2">
    <source>
        <dbReference type="ARBA" id="ARBA00023315"/>
    </source>
</evidence>
<dbReference type="AlphaFoldDB" id="A0A157QN11"/>
<accession>A0A157QN11</accession>
<dbReference type="CDD" id="cd04301">
    <property type="entry name" value="NAT_SF"/>
    <property type="match status" value="1"/>
</dbReference>
<dbReference type="OrthoDB" id="9781415at2"/>
<evidence type="ECO:0000313" key="5">
    <source>
        <dbReference type="Proteomes" id="UP000077037"/>
    </source>
</evidence>
<sequence length="188" mass="20877">MTPDPARPAIAIDSVSPDSQHWATYLALYAEYLRGHWPQEFGQIPPERLAQDNDDLLRARWAEGGRGLFLLHNETKPAGLANAWLDKQGPMITLQIAELYIRSDDQRRGWGSLLLQAVERWGKAHGATGIALEADADKPEANAFWRARGLTPLANDGQRIVYGGALTRGRAEPEAHRAKDHPEPEIGF</sequence>
<dbReference type="EMBL" id="FKBS01000025">
    <property type="protein sequence ID" value="SAI46980.1"/>
    <property type="molecule type" value="Genomic_DNA"/>
</dbReference>
<dbReference type="Pfam" id="PF00583">
    <property type="entry name" value="Acetyltransf_1"/>
    <property type="match status" value="1"/>
</dbReference>
<keyword evidence="2" id="KW-0012">Acyltransferase</keyword>
<name>A0A157QN11_9BORD</name>
<feature type="domain" description="N-acetyltransferase" evidence="3">
    <location>
        <begin position="10"/>
        <end position="179"/>
    </location>
</feature>
<proteinExistence type="predicted"/>
<evidence type="ECO:0000313" key="4">
    <source>
        <dbReference type="EMBL" id="SAI46980.1"/>
    </source>
</evidence>
<dbReference type="InterPro" id="IPR000182">
    <property type="entry name" value="GNAT_dom"/>
</dbReference>
<evidence type="ECO:0000259" key="3">
    <source>
        <dbReference type="PROSITE" id="PS51186"/>
    </source>
</evidence>
<dbReference type="SUPFAM" id="SSF55729">
    <property type="entry name" value="Acyl-CoA N-acyltransferases (Nat)"/>
    <property type="match status" value="1"/>
</dbReference>
<gene>
    <name evidence="4" type="ORF">SAMEA1982600_03748</name>
</gene>
<dbReference type="InterPro" id="IPR050832">
    <property type="entry name" value="Bact_Acetyltransf"/>
</dbReference>
<evidence type="ECO:0000256" key="1">
    <source>
        <dbReference type="ARBA" id="ARBA00022679"/>
    </source>
</evidence>
<dbReference type="PANTHER" id="PTHR43877">
    <property type="entry name" value="AMINOALKYLPHOSPHONATE N-ACETYLTRANSFERASE-RELATED-RELATED"/>
    <property type="match status" value="1"/>
</dbReference>
<dbReference type="RefSeq" id="WP_066416896.1">
    <property type="nucleotide sequence ID" value="NZ_FKBS01000025.1"/>
</dbReference>
<dbReference type="PROSITE" id="PS51186">
    <property type="entry name" value="GNAT"/>
    <property type="match status" value="1"/>
</dbReference>
<dbReference type="Gene3D" id="3.40.630.30">
    <property type="match status" value="1"/>
</dbReference>
<protein>
    <submittedName>
        <fullName evidence="4">Acetyltransferase (GNAT) family</fullName>
    </submittedName>
</protein>
<dbReference type="InterPro" id="IPR016181">
    <property type="entry name" value="Acyl_CoA_acyltransferase"/>
</dbReference>
<reference evidence="4 5" key="1">
    <citation type="submission" date="2016-03" db="EMBL/GenBank/DDBJ databases">
        <authorList>
            <consortium name="Pathogen Informatics"/>
        </authorList>
    </citation>
    <scope>NUCLEOTIDE SEQUENCE [LARGE SCALE GENOMIC DNA]</scope>
    <source>
        <strain evidence="4 5">NCTC13364</strain>
    </source>
</reference>
<dbReference type="Proteomes" id="UP000077037">
    <property type="component" value="Unassembled WGS sequence"/>
</dbReference>
<organism evidence="4 5">
    <name type="scientific">Bordetella ansorpii</name>
    <dbReference type="NCBI Taxonomy" id="288768"/>
    <lineage>
        <taxon>Bacteria</taxon>
        <taxon>Pseudomonadati</taxon>
        <taxon>Pseudomonadota</taxon>
        <taxon>Betaproteobacteria</taxon>
        <taxon>Burkholderiales</taxon>
        <taxon>Alcaligenaceae</taxon>
        <taxon>Bordetella</taxon>
    </lineage>
</organism>
<keyword evidence="1 4" id="KW-0808">Transferase</keyword>
<dbReference type="GO" id="GO:0016747">
    <property type="term" value="F:acyltransferase activity, transferring groups other than amino-acyl groups"/>
    <property type="evidence" value="ECO:0007669"/>
    <property type="project" value="InterPro"/>
</dbReference>